<dbReference type="InterPro" id="IPR013686">
    <property type="entry name" value="Polypept-transport_assoc_ShlB"/>
</dbReference>
<feature type="domain" description="POTRA" evidence="10">
    <location>
        <begin position="75"/>
        <end position="151"/>
    </location>
</feature>
<keyword evidence="5" id="KW-0812">Transmembrane</keyword>
<name>A0A6M0RTB2_9CYAN</name>
<dbReference type="PANTHER" id="PTHR34597">
    <property type="entry name" value="SLR1661 PROTEIN"/>
    <property type="match status" value="1"/>
</dbReference>
<dbReference type="GO" id="GO:0009279">
    <property type="term" value="C:cell outer membrane"/>
    <property type="evidence" value="ECO:0007669"/>
    <property type="project" value="UniProtKB-SubCell"/>
</dbReference>
<keyword evidence="4" id="KW-1134">Transmembrane beta strand</keyword>
<comment type="subcellular location">
    <subcellularLocation>
        <location evidence="1">Cell outer membrane</location>
    </subcellularLocation>
</comment>
<gene>
    <name evidence="11" type="ORF">DXZ20_28350</name>
</gene>
<evidence type="ECO:0000256" key="2">
    <source>
        <dbReference type="ARBA" id="ARBA00009055"/>
    </source>
</evidence>
<feature type="compositionally biased region" description="Pro residues" evidence="9">
    <location>
        <begin position="36"/>
        <end position="50"/>
    </location>
</feature>
<keyword evidence="12" id="KW-1185">Reference proteome</keyword>
<keyword evidence="3" id="KW-0813">Transport</keyword>
<dbReference type="Pfam" id="PF08479">
    <property type="entry name" value="POTRA_2"/>
    <property type="match status" value="1"/>
</dbReference>
<dbReference type="Pfam" id="PF03865">
    <property type="entry name" value="ShlB"/>
    <property type="match status" value="1"/>
</dbReference>
<evidence type="ECO:0000313" key="11">
    <source>
        <dbReference type="EMBL" id="NEZ59487.1"/>
    </source>
</evidence>
<evidence type="ECO:0000256" key="8">
    <source>
        <dbReference type="ARBA" id="ARBA00023237"/>
    </source>
</evidence>
<dbReference type="EMBL" id="QXHD01000004">
    <property type="protein sequence ID" value="NEZ59487.1"/>
    <property type="molecule type" value="Genomic_DNA"/>
</dbReference>
<dbReference type="InterPro" id="IPR034746">
    <property type="entry name" value="POTRA"/>
</dbReference>
<dbReference type="GO" id="GO:0098046">
    <property type="term" value="C:type V protein secretion system complex"/>
    <property type="evidence" value="ECO:0007669"/>
    <property type="project" value="TreeGrafter"/>
</dbReference>
<comment type="caution">
    <text evidence="11">The sequence shown here is derived from an EMBL/GenBank/DDBJ whole genome shotgun (WGS) entry which is preliminary data.</text>
</comment>
<dbReference type="InterPro" id="IPR051544">
    <property type="entry name" value="TPS_OM_transporter"/>
</dbReference>
<reference evidence="11 12" key="1">
    <citation type="journal article" date="2020" name="Microb. Ecol.">
        <title>Ecogenomics of the Marine Benthic Filamentous Cyanobacterium Adonisia.</title>
        <authorList>
            <person name="Walter J.M."/>
            <person name="Coutinho F.H."/>
            <person name="Leomil L."/>
            <person name="Hargreaves P.I."/>
            <person name="Campeao M.E."/>
            <person name="Vieira V.V."/>
            <person name="Silva B.S."/>
            <person name="Fistarol G.O."/>
            <person name="Salomon P.S."/>
            <person name="Sawabe T."/>
            <person name="Mino S."/>
            <person name="Hosokawa M."/>
            <person name="Miyashita H."/>
            <person name="Maruyama F."/>
            <person name="van Verk M.C."/>
            <person name="Dutilh B.E."/>
            <person name="Thompson C.C."/>
            <person name="Thompson F.L."/>
        </authorList>
    </citation>
    <scope>NUCLEOTIDE SEQUENCE [LARGE SCALE GENOMIC DNA]</scope>
    <source>
        <strain evidence="11 12">CCMR0081</strain>
    </source>
</reference>
<sequence>MHVSVYLKCFLASVVWLVSTVVSPVVIAQGVEPLPPEPVTPLPEPEPLPAPEDLLPQPSVPSDLPEQGIAVPGTFVVSAFRVVGSTVFSESELGAVTADYVDRPITFSELFEARAAITQLYVDAGYISSGAFIPSDQLIGDGVVTIQVVEGGLEDIQITGLKHLDPGYISSRIEVRNDAPLNVNRLVESLQLLQINPLIENLSAELAAGTQTGSSILNLQVKEAPRWGGTISLDNFRSTSVGSFQRRATLSNINLLGKGDSFVASYGYTNGSDTWDLGYTIPLGPHNTSLAIDYSTTDSRIIQDAFEVLDIESDSTNLALSLRQPVIATPTEELALELAFDYRRSESTFQFGDIRLPLQTSGSDDGVTRISAIRFNQEWTQRSAREVLALRSQFSLGTDWFDATRNSGDRPDGQFLSWQGQAQWVKAFDNDQLFLARLTGQLSDGPLLSLEQFRLGGQGSVRGYRQDQATTDNGVFASVEMRFPLFEVPSIDSAMQIAPFIDYGVGWNNGEQVDPDPNNLLSMGTGLLWQTGDRISARLDFGMPLIDPGEEGNSFQESGFLFSITGRLF</sequence>
<dbReference type="AlphaFoldDB" id="A0A6M0RTB2"/>
<evidence type="ECO:0000256" key="5">
    <source>
        <dbReference type="ARBA" id="ARBA00022692"/>
    </source>
</evidence>
<evidence type="ECO:0000256" key="6">
    <source>
        <dbReference type="ARBA" id="ARBA00022927"/>
    </source>
</evidence>
<keyword evidence="7" id="KW-0472">Membrane</keyword>
<dbReference type="PROSITE" id="PS51779">
    <property type="entry name" value="POTRA"/>
    <property type="match status" value="1"/>
</dbReference>
<feature type="region of interest" description="Disordered" evidence="9">
    <location>
        <begin position="36"/>
        <end position="57"/>
    </location>
</feature>
<dbReference type="GO" id="GO:0008320">
    <property type="term" value="F:protein transmembrane transporter activity"/>
    <property type="evidence" value="ECO:0007669"/>
    <property type="project" value="TreeGrafter"/>
</dbReference>
<comment type="similarity">
    <text evidence="2">Belongs to the TPS (TC 1.B.20) family.</text>
</comment>
<dbReference type="Proteomes" id="UP000481033">
    <property type="component" value="Unassembled WGS sequence"/>
</dbReference>
<evidence type="ECO:0000313" key="12">
    <source>
        <dbReference type="Proteomes" id="UP000481033"/>
    </source>
</evidence>
<organism evidence="11 12">
    <name type="scientific">Adonisia turfae CCMR0081</name>
    <dbReference type="NCBI Taxonomy" id="2292702"/>
    <lineage>
        <taxon>Bacteria</taxon>
        <taxon>Bacillati</taxon>
        <taxon>Cyanobacteriota</taxon>
        <taxon>Adonisia</taxon>
        <taxon>Adonisia turfae</taxon>
    </lineage>
</organism>
<keyword evidence="6" id="KW-0653">Protein transport</keyword>
<evidence type="ECO:0000256" key="7">
    <source>
        <dbReference type="ARBA" id="ARBA00023136"/>
    </source>
</evidence>
<accession>A0A6M0RTB2</accession>
<dbReference type="GO" id="GO:0046819">
    <property type="term" value="P:protein secretion by the type V secretion system"/>
    <property type="evidence" value="ECO:0007669"/>
    <property type="project" value="TreeGrafter"/>
</dbReference>
<evidence type="ECO:0000256" key="4">
    <source>
        <dbReference type="ARBA" id="ARBA00022452"/>
    </source>
</evidence>
<proteinExistence type="inferred from homology"/>
<dbReference type="InterPro" id="IPR005565">
    <property type="entry name" value="Hemolysn_activator_HlyB_C"/>
</dbReference>
<protein>
    <submittedName>
        <fullName evidence="11">ShlB/FhaC/HecB family hemolysin secretion/activation protein</fullName>
    </submittedName>
</protein>
<dbReference type="Gene3D" id="3.10.20.310">
    <property type="entry name" value="membrane protein fhac"/>
    <property type="match status" value="1"/>
</dbReference>
<dbReference type="Gene3D" id="2.40.160.50">
    <property type="entry name" value="membrane protein fhac: a member of the omp85/tpsb transporter family"/>
    <property type="match status" value="1"/>
</dbReference>
<evidence type="ECO:0000256" key="3">
    <source>
        <dbReference type="ARBA" id="ARBA00022448"/>
    </source>
</evidence>
<evidence type="ECO:0000256" key="1">
    <source>
        <dbReference type="ARBA" id="ARBA00004442"/>
    </source>
</evidence>
<evidence type="ECO:0000259" key="10">
    <source>
        <dbReference type="PROSITE" id="PS51779"/>
    </source>
</evidence>
<evidence type="ECO:0000256" key="9">
    <source>
        <dbReference type="SAM" id="MobiDB-lite"/>
    </source>
</evidence>
<dbReference type="PANTHER" id="PTHR34597:SF1">
    <property type="entry name" value="HEME_HEMOPEXIN TRANSPORTER PROTEIN HUXB"/>
    <property type="match status" value="1"/>
</dbReference>
<keyword evidence="8" id="KW-0998">Cell outer membrane</keyword>